<feature type="transmembrane region" description="Helical" evidence="1">
    <location>
        <begin position="74"/>
        <end position="98"/>
    </location>
</feature>
<accession>A0ABS1WSC8</accession>
<protein>
    <submittedName>
        <fullName evidence="3">Histidine kinase</fullName>
    </submittedName>
</protein>
<dbReference type="EMBL" id="JAEVLS010000001">
    <property type="protein sequence ID" value="MBM0103891.1"/>
    <property type="molecule type" value="Genomic_DNA"/>
</dbReference>
<keyword evidence="4" id="KW-1185">Reference proteome</keyword>
<feature type="transmembrane region" description="Helical" evidence="1">
    <location>
        <begin position="118"/>
        <end position="140"/>
    </location>
</feature>
<feature type="domain" description="Signal transduction histidine kinase internal region" evidence="2">
    <location>
        <begin position="160"/>
        <end position="239"/>
    </location>
</feature>
<dbReference type="InterPro" id="IPR010559">
    <property type="entry name" value="Sig_transdc_His_kin_internal"/>
</dbReference>
<sequence>MHPIFKHRRRLMLYLGVWVVFGLLLTVVFVFGGNAPIDWSLEFAVPIAIVLGLQSLSFWYVVQAVPADDTPVVRMVVTWAIAGVVSLIVWIAIAYAWAMWLVPEGGVYPESATGILPLLIFAGAIGMSLAVLGHYLAGAFQRSRNAERRALELQVLAREAELKSLRAQLDPHFLFNSLNSVAALIGNDTQAARQMCFLMANFFRKSLTLARQQAIPLSEEVSLAETFLAIEKVRFGDRLRASFDIADDVKDVAVPPLMLQPLVENAVHHGVAHLLEGGEVCVQAHRREGFLELVVANPCDPDRPPSRSTGVGLVNVRSRVETLCGHRASVDVDASETAFRVSILLPAVSSQSATS</sequence>
<feature type="transmembrane region" description="Helical" evidence="1">
    <location>
        <begin position="12"/>
        <end position="31"/>
    </location>
</feature>
<proteinExistence type="predicted"/>
<dbReference type="PANTHER" id="PTHR34220">
    <property type="entry name" value="SENSOR HISTIDINE KINASE YPDA"/>
    <property type="match status" value="1"/>
</dbReference>
<dbReference type="SUPFAM" id="SSF55874">
    <property type="entry name" value="ATPase domain of HSP90 chaperone/DNA topoisomerase II/histidine kinase"/>
    <property type="match status" value="1"/>
</dbReference>
<feature type="transmembrane region" description="Helical" evidence="1">
    <location>
        <begin position="43"/>
        <end position="62"/>
    </location>
</feature>
<reference evidence="3 4" key="1">
    <citation type="journal article" date="2021" name="Int. J. Syst. Evol. Microbiol.">
        <title>Steroidobacter gossypii sp. nov., isolated from soil of cotton cropping field.</title>
        <authorList>
            <person name="Huang R."/>
            <person name="Yang S."/>
            <person name="Zhen C."/>
            <person name="Liu W."/>
        </authorList>
    </citation>
    <scope>NUCLEOTIDE SEQUENCE [LARGE SCALE GENOMIC DNA]</scope>
    <source>
        <strain evidence="3 4">S1-65</strain>
    </source>
</reference>
<evidence type="ECO:0000313" key="3">
    <source>
        <dbReference type="EMBL" id="MBM0103891.1"/>
    </source>
</evidence>
<keyword evidence="3" id="KW-0808">Transferase</keyword>
<keyword evidence="3" id="KW-0418">Kinase</keyword>
<name>A0ABS1WSC8_9GAMM</name>
<comment type="caution">
    <text evidence="3">The sequence shown here is derived from an EMBL/GenBank/DDBJ whole genome shotgun (WGS) entry which is preliminary data.</text>
</comment>
<dbReference type="Proteomes" id="UP000661077">
    <property type="component" value="Unassembled WGS sequence"/>
</dbReference>
<keyword evidence="1" id="KW-0812">Transmembrane</keyword>
<organism evidence="3 4">
    <name type="scientific">Steroidobacter gossypii</name>
    <dbReference type="NCBI Taxonomy" id="2805490"/>
    <lineage>
        <taxon>Bacteria</taxon>
        <taxon>Pseudomonadati</taxon>
        <taxon>Pseudomonadota</taxon>
        <taxon>Gammaproteobacteria</taxon>
        <taxon>Steroidobacterales</taxon>
        <taxon>Steroidobacteraceae</taxon>
        <taxon>Steroidobacter</taxon>
    </lineage>
</organism>
<dbReference type="RefSeq" id="WP_203165842.1">
    <property type="nucleotide sequence ID" value="NZ_JAEVLS010000001.1"/>
</dbReference>
<dbReference type="PANTHER" id="PTHR34220:SF7">
    <property type="entry name" value="SENSOR HISTIDINE KINASE YPDA"/>
    <property type="match status" value="1"/>
</dbReference>
<evidence type="ECO:0000256" key="1">
    <source>
        <dbReference type="SAM" id="Phobius"/>
    </source>
</evidence>
<evidence type="ECO:0000259" key="2">
    <source>
        <dbReference type="Pfam" id="PF06580"/>
    </source>
</evidence>
<evidence type="ECO:0000313" key="4">
    <source>
        <dbReference type="Proteomes" id="UP000661077"/>
    </source>
</evidence>
<keyword evidence="1" id="KW-1133">Transmembrane helix</keyword>
<dbReference type="InterPro" id="IPR050640">
    <property type="entry name" value="Bact_2-comp_sensor_kinase"/>
</dbReference>
<gene>
    <name evidence="3" type="ORF">JM946_04015</name>
</gene>
<dbReference type="GO" id="GO:0016301">
    <property type="term" value="F:kinase activity"/>
    <property type="evidence" value="ECO:0007669"/>
    <property type="project" value="UniProtKB-KW"/>
</dbReference>
<dbReference type="Pfam" id="PF06580">
    <property type="entry name" value="His_kinase"/>
    <property type="match status" value="1"/>
</dbReference>
<dbReference type="InterPro" id="IPR036890">
    <property type="entry name" value="HATPase_C_sf"/>
</dbReference>
<keyword evidence="1" id="KW-0472">Membrane</keyword>
<dbReference type="Gene3D" id="3.30.565.10">
    <property type="entry name" value="Histidine kinase-like ATPase, C-terminal domain"/>
    <property type="match status" value="1"/>
</dbReference>